<keyword evidence="4" id="KW-0548">Nucleotidyltransferase</keyword>
<dbReference type="Proteomes" id="UP001528673">
    <property type="component" value="Unassembled WGS sequence"/>
</dbReference>
<dbReference type="InterPro" id="IPR029016">
    <property type="entry name" value="GAF-like_dom_sf"/>
</dbReference>
<dbReference type="PANTHER" id="PTHR44757:SF2">
    <property type="entry name" value="BIOFILM ARCHITECTURE MAINTENANCE PROTEIN MBAA"/>
    <property type="match status" value="1"/>
</dbReference>
<dbReference type="InterPro" id="IPR013656">
    <property type="entry name" value="PAS_4"/>
</dbReference>
<comment type="caution">
    <text evidence="4">The sequence shown here is derived from an EMBL/GenBank/DDBJ whole genome shotgun (WGS) entry which is preliminary data.</text>
</comment>
<evidence type="ECO:0000259" key="1">
    <source>
        <dbReference type="PROSITE" id="PS50112"/>
    </source>
</evidence>
<dbReference type="Pfam" id="PF00990">
    <property type="entry name" value="GGDEF"/>
    <property type="match status" value="1"/>
</dbReference>
<dbReference type="SUPFAM" id="SSF55073">
    <property type="entry name" value="Nucleotide cyclase"/>
    <property type="match status" value="1"/>
</dbReference>
<dbReference type="RefSeq" id="WP_273951764.1">
    <property type="nucleotide sequence ID" value="NZ_JAQSIP010000005.1"/>
</dbReference>
<dbReference type="SMART" id="SM00086">
    <property type="entry name" value="PAC"/>
    <property type="match status" value="2"/>
</dbReference>
<dbReference type="InterPro" id="IPR003018">
    <property type="entry name" value="GAF"/>
</dbReference>
<dbReference type="PROSITE" id="PS50113">
    <property type="entry name" value="PAC"/>
    <property type="match status" value="2"/>
</dbReference>
<dbReference type="SMART" id="SM00267">
    <property type="entry name" value="GGDEF"/>
    <property type="match status" value="1"/>
</dbReference>
<dbReference type="InterPro" id="IPR001610">
    <property type="entry name" value="PAC"/>
</dbReference>
<dbReference type="InterPro" id="IPR043128">
    <property type="entry name" value="Rev_trsase/Diguanyl_cyclase"/>
</dbReference>
<feature type="domain" description="PAC" evidence="2">
    <location>
        <begin position="244"/>
        <end position="299"/>
    </location>
</feature>
<feature type="domain" description="GGDEF" evidence="3">
    <location>
        <begin position="623"/>
        <end position="761"/>
    </location>
</feature>
<dbReference type="Pfam" id="PF01590">
    <property type="entry name" value="GAF"/>
    <property type="match status" value="1"/>
</dbReference>
<evidence type="ECO:0000259" key="2">
    <source>
        <dbReference type="PROSITE" id="PS50113"/>
    </source>
</evidence>
<evidence type="ECO:0000313" key="5">
    <source>
        <dbReference type="Proteomes" id="UP001528673"/>
    </source>
</evidence>
<evidence type="ECO:0000313" key="4">
    <source>
        <dbReference type="EMBL" id="MDD0839314.1"/>
    </source>
</evidence>
<dbReference type="InterPro" id="IPR000014">
    <property type="entry name" value="PAS"/>
</dbReference>
<dbReference type="Gene3D" id="3.30.450.20">
    <property type="entry name" value="PAS domain"/>
    <property type="match status" value="3"/>
</dbReference>
<dbReference type="EC" id="2.7.7.65" evidence="4"/>
<dbReference type="PROSITE" id="PS50112">
    <property type="entry name" value="PAS"/>
    <property type="match status" value="1"/>
</dbReference>
<gene>
    <name evidence="4" type="ORF">PSQ40_12085</name>
</gene>
<feature type="domain" description="PAS" evidence="1">
    <location>
        <begin position="339"/>
        <end position="395"/>
    </location>
</feature>
<dbReference type="EMBL" id="JAQSIP010000005">
    <property type="protein sequence ID" value="MDD0839314.1"/>
    <property type="molecule type" value="Genomic_DNA"/>
</dbReference>
<proteinExistence type="predicted"/>
<dbReference type="SMART" id="SM00065">
    <property type="entry name" value="GAF"/>
    <property type="match status" value="1"/>
</dbReference>
<dbReference type="Gene3D" id="3.30.70.270">
    <property type="match status" value="1"/>
</dbReference>
<dbReference type="NCBIfam" id="TIGR00229">
    <property type="entry name" value="sensory_box"/>
    <property type="match status" value="3"/>
</dbReference>
<reference evidence="4 5" key="1">
    <citation type="submission" date="2023-02" db="EMBL/GenBank/DDBJ databases">
        <title>Bacterial whole genomic sequence of Curvibacter sp. HBC61.</title>
        <authorList>
            <person name="Le V."/>
            <person name="Ko S.-R."/>
            <person name="Ahn C.-Y."/>
            <person name="Oh H.-M."/>
        </authorList>
    </citation>
    <scope>NUCLEOTIDE SEQUENCE [LARGE SCALE GENOMIC DNA]</scope>
    <source>
        <strain evidence="4 5">HBC61</strain>
    </source>
</reference>
<name>A0ABT5MZ33_9BURK</name>
<dbReference type="SUPFAM" id="SSF55781">
    <property type="entry name" value="GAF domain-like"/>
    <property type="match status" value="1"/>
</dbReference>
<protein>
    <submittedName>
        <fullName evidence="4">Diguanylate cyclase</fullName>
        <ecNumber evidence="4">2.7.7.65</ecNumber>
    </submittedName>
</protein>
<organism evidence="4 5">
    <name type="scientific">Curvibacter cyanobacteriorum</name>
    <dbReference type="NCBI Taxonomy" id="3026422"/>
    <lineage>
        <taxon>Bacteria</taxon>
        <taxon>Pseudomonadati</taxon>
        <taxon>Pseudomonadota</taxon>
        <taxon>Betaproteobacteria</taxon>
        <taxon>Burkholderiales</taxon>
        <taxon>Comamonadaceae</taxon>
        <taxon>Curvibacter</taxon>
    </lineage>
</organism>
<keyword evidence="5" id="KW-1185">Reference proteome</keyword>
<accession>A0ABT5MZ33</accession>
<dbReference type="CDD" id="cd01949">
    <property type="entry name" value="GGDEF"/>
    <property type="match status" value="1"/>
</dbReference>
<dbReference type="SUPFAM" id="SSF55785">
    <property type="entry name" value="PYP-like sensor domain (PAS domain)"/>
    <property type="match status" value="3"/>
</dbReference>
<dbReference type="Pfam" id="PF08448">
    <property type="entry name" value="PAS_4"/>
    <property type="match status" value="2"/>
</dbReference>
<dbReference type="Pfam" id="PF00989">
    <property type="entry name" value="PAS"/>
    <property type="match status" value="1"/>
</dbReference>
<dbReference type="SMART" id="SM00091">
    <property type="entry name" value="PAS"/>
    <property type="match status" value="3"/>
</dbReference>
<dbReference type="InterPro" id="IPR000700">
    <property type="entry name" value="PAS-assoc_C"/>
</dbReference>
<keyword evidence="4" id="KW-0808">Transferase</keyword>
<sequence>MQFPGLPADEVLRLQAVEALEPHLLQVPPELERLSRLVARHFKAPLAGVTLIGKEVQRVCAVHGSGQLAVPRQVSFCGHAILGTEIMVVPDARLDPRFSDNPLVTAPEGIVFYAGCPVRSSQGHALGALCLIDRQPRHFSADELGDLRAFADLVEQFFWGLEAAHRAQRSEAQFEHIFAQAAVGMALVSADWRWVRVNAQMERLLARPAAELMGSPLEQVLYLGDQPQGVSDLQALLCAPDCTQTQELLFCRPDGSLVWFLVGLTQLTAASGAADEAPERVLVATDITARKLSEQALAVLQQELEHRVSVRTAELSEANARLSLEVTQREAAQQALLQEKEHFKATLANASDAFIEVDEQGRVTDWNQAATQTLGWTAWEAVGRSLEDLVVPADHRHGHQGGFALFRATGGRPAGKHRFEVQAQHRDGRLFPVELSLSENRRDGRLRVNAFLHDISVRKAVERELLTSRARLRLLADNLPALIAYVDEHLVYQFNNRAYEHWFGLPVEQIVGQAVERVLEGVTFRPDRDYLRRAQGGETVSFDSRLSTARGEVRVRAAFVPDTAMDGPPFGFYILAHDVTEQYQLQQRLAHEASHDPLTGLPNRRAFLQRLVEALARARRQQSGLALMFLDVDSFKQYNDNYGHEFGDAVLRHFARTLQSVVRETDGVARLAGDEFTIILEGLSQPTEHASLVASKLIEQLALPVVLGGRPIELAASIGVTVTHGGSAGEGEPLSAEILLSRADAAMYRAKAAGKGQFAFA</sequence>
<dbReference type="PROSITE" id="PS50887">
    <property type="entry name" value="GGDEF"/>
    <property type="match status" value="1"/>
</dbReference>
<dbReference type="InterPro" id="IPR013767">
    <property type="entry name" value="PAS_fold"/>
</dbReference>
<dbReference type="CDD" id="cd00130">
    <property type="entry name" value="PAS"/>
    <property type="match status" value="2"/>
</dbReference>
<feature type="domain" description="PAC" evidence="2">
    <location>
        <begin position="417"/>
        <end position="467"/>
    </location>
</feature>
<dbReference type="Gene3D" id="3.30.450.40">
    <property type="match status" value="1"/>
</dbReference>
<dbReference type="NCBIfam" id="TIGR00254">
    <property type="entry name" value="GGDEF"/>
    <property type="match status" value="1"/>
</dbReference>
<dbReference type="PANTHER" id="PTHR44757">
    <property type="entry name" value="DIGUANYLATE CYCLASE DGCP"/>
    <property type="match status" value="1"/>
</dbReference>
<dbReference type="GO" id="GO:0052621">
    <property type="term" value="F:diguanylate cyclase activity"/>
    <property type="evidence" value="ECO:0007669"/>
    <property type="project" value="UniProtKB-EC"/>
</dbReference>
<dbReference type="InterPro" id="IPR035965">
    <property type="entry name" value="PAS-like_dom_sf"/>
</dbReference>
<evidence type="ECO:0000259" key="3">
    <source>
        <dbReference type="PROSITE" id="PS50887"/>
    </source>
</evidence>
<dbReference type="InterPro" id="IPR052155">
    <property type="entry name" value="Biofilm_reg_signaling"/>
</dbReference>
<dbReference type="InterPro" id="IPR029787">
    <property type="entry name" value="Nucleotide_cyclase"/>
</dbReference>
<dbReference type="InterPro" id="IPR000160">
    <property type="entry name" value="GGDEF_dom"/>
</dbReference>